<comment type="caution">
    <text evidence="2">The sequence shown here is derived from an EMBL/GenBank/DDBJ whole genome shotgun (WGS) entry which is preliminary data.</text>
</comment>
<protein>
    <submittedName>
        <fullName evidence="2">Uncharacterized protein</fullName>
    </submittedName>
</protein>
<accession>A0A5J4WAT7</accession>
<name>A0A5J4WAT7_9EUKA</name>
<feature type="region of interest" description="Disordered" evidence="1">
    <location>
        <begin position="13"/>
        <end position="102"/>
    </location>
</feature>
<evidence type="ECO:0000313" key="2">
    <source>
        <dbReference type="EMBL" id="KAA6392068.1"/>
    </source>
</evidence>
<sequence>MESLLGFLKGDIMPKTIFIKRKGPNADKRQQDNNVKKEKNKDENKDEIGDKVKKGEQKEQTKKEQQNKQQDKQMKEQESNKGRRYKVKKGWGTDADLADKQADPETAHLFGVNKKEKNKQIEKNKNIKMSGDIEDAVGIENEEQIKLEQTQQNDTQQDQGNNKKEEQQQIIRPKQSHLKTKKEQRENKQMKQNMEIVINSIPTQRQLIEDIDTLLAALTITGYQQKAKDIINSIVELCSNIRQTLLWVEQNTVKMQENGQETTGLPKIEISGEARKQLEKTANFDWLTVTFLLNSYINKQI</sequence>
<feature type="compositionally biased region" description="Low complexity" evidence="1">
    <location>
        <begin position="149"/>
        <end position="160"/>
    </location>
</feature>
<feature type="compositionally biased region" description="Basic and acidic residues" evidence="1">
    <location>
        <begin position="24"/>
        <end position="81"/>
    </location>
</feature>
<proteinExistence type="predicted"/>
<gene>
    <name evidence="2" type="ORF">EZS28_012403</name>
</gene>
<dbReference type="EMBL" id="SNRW01002668">
    <property type="protein sequence ID" value="KAA6392068.1"/>
    <property type="molecule type" value="Genomic_DNA"/>
</dbReference>
<feature type="region of interest" description="Disordered" evidence="1">
    <location>
        <begin position="149"/>
        <end position="191"/>
    </location>
</feature>
<evidence type="ECO:0000313" key="3">
    <source>
        <dbReference type="Proteomes" id="UP000324800"/>
    </source>
</evidence>
<dbReference type="Proteomes" id="UP000324800">
    <property type="component" value="Unassembled WGS sequence"/>
</dbReference>
<dbReference type="AlphaFoldDB" id="A0A5J4WAT7"/>
<organism evidence="2 3">
    <name type="scientific">Streblomastix strix</name>
    <dbReference type="NCBI Taxonomy" id="222440"/>
    <lineage>
        <taxon>Eukaryota</taxon>
        <taxon>Metamonada</taxon>
        <taxon>Preaxostyla</taxon>
        <taxon>Oxymonadida</taxon>
        <taxon>Streblomastigidae</taxon>
        <taxon>Streblomastix</taxon>
    </lineage>
</organism>
<reference evidence="2 3" key="1">
    <citation type="submission" date="2019-03" db="EMBL/GenBank/DDBJ databases">
        <title>Single cell metagenomics reveals metabolic interactions within the superorganism composed of flagellate Streblomastix strix and complex community of Bacteroidetes bacteria on its surface.</title>
        <authorList>
            <person name="Treitli S.C."/>
            <person name="Kolisko M."/>
            <person name="Husnik F."/>
            <person name="Keeling P."/>
            <person name="Hampl V."/>
        </authorList>
    </citation>
    <scope>NUCLEOTIDE SEQUENCE [LARGE SCALE GENOMIC DNA]</scope>
    <source>
        <strain evidence="2">ST1C</strain>
    </source>
</reference>
<evidence type="ECO:0000256" key="1">
    <source>
        <dbReference type="SAM" id="MobiDB-lite"/>
    </source>
</evidence>